<feature type="non-terminal residue" evidence="2">
    <location>
        <position position="201"/>
    </location>
</feature>
<protein>
    <submittedName>
        <fullName evidence="2">Uncharacterized protein</fullName>
    </submittedName>
</protein>
<evidence type="ECO:0000256" key="1">
    <source>
        <dbReference type="SAM" id="Phobius"/>
    </source>
</evidence>
<gene>
    <name evidence="2" type="ORF">Tci_866610</name>
</gene>
<comment type="caution">
    <text evidence="2">The sequence shown here is derived from an EMBL/GenBank/DDBJ whole genome shotgun (WGS) entry which is preliminary data.</text>
</comment>
<dbReference type="AlphaFoldDB" id="A0A699SBG4"/>
<keyword evidence="1" id="KW-0812">Transmembrane</keyword>
<feature type="transmembrane region" description="Helical" evidence="1">
    <location>
        <begin position="12"/>
        <end position="38"/>
    </location>
</feature>
<keyword evidence="1" id="KW-0472">Membrane</keyword>
<accession>A0A699SBG4</accession>
<evidence type="ECO:0000313" key="2">
    <source>
        <dbReference type="EMBL" id="GFC94640.1"/>
    </source>
</evidence>
<sequence>KERPEFLRGGMLLHVAKAGVAAHLGACFVLGLIYGLIWHGQPVAPTGQCSVLGAPGHCLAASPARFLQGNAADHGPGLAALRRQVPGGARQRAGFANPLLPYSWERVAGHQTGFACLFTEEFINPQLKTVGVVGSPLFWVGGHPVLQPPAATSLLLRSLFAQMLPAVAAGPLPAPISRHACKCSKRKSWLSRVRAAAWARR</sequence>
<feature type="non-terminal residue" evidence="2">
    <location>
        <position position="1"/>
    </location>
</feature>
<proteinExistence type="predicted"/>
<dbReference type="EMBL" id="BKCJ011149894">
    <property type="protein sequence ID" value="GFC94640.1"/>
    <property type="molecule type" value="Genomic_DNA"/>
</dbReference>
<organism evidence="2">
    <name type="scientific">Tanacetum cinerariifolium</name>
    <name type="common">Dalmatian daisy</name>
    <name type="synonym">Chrysanthemum cinerariifolium</name>
    <dbReference type="NCBI Taxonomy" id="118510"/>
    <lineage>
        <taxon>Eukaryota</taxon>
        <taxon>Viridiplantae</taxon>
        <taxon>Streptophyta</taxon>
        <taxon>Embryophyta</taxon>
        <taxon>Tracheophyta</taxon>
        <taxon>Spermatophyta</taxon>
        <taxon>Magnoliopsida</taxon>
        <taxon>eudicotyledons</taxon>
        <taxon>Gunneridae</taxon>
        <taxon>Pentapetalae</taxon>
        <taxon>asterids</taxon>
        <taxon>campanulids</taxon>
        <taxon>Asterales</taxon>
        <taxon>Asteraceae</taxon>
        <taxon>Asteroideae</taxon>
        <taxon>Anthemideae</taxon>
        <taxon>Anthemidinae</taxon>
        <taxon>Tanacetum</taxon>
    </lineage>
</organism>
<reference evidence="2" key="1">
    <citation type="journal article" date="2019" name="Sci. Rep.">
        <title>Draft genome of Tanacetum cinerariifolium, the natural source of mosquito coil.</title>
        <authorList>
            <person name="Yamashiro T."/>
            <person name="Shiraishi A."/>
            <person name="Satake H."/>
            <person name="Nakayama K."/>
        </authorList>
    </citation>
    <scope>NUCLEOTIDE SEQUENCE</scope>
</reference>
<name>A0A699SBG4_TANCI</name>
<keyword evidence="1" id="KW-1133">Transmembrane helix</keyword>